<reference evidence="1 2" key="1">
    <citation type="submission" date="2014-07" db="EMBL/GenBank/DDBJ databases">
        <title>Isolation and characterization of Rhizobium leguminosarum phages from western Canadian soils and complete genome sequences of rhizobiophages vB_RleS_L338C and vB_RleM_P10VF.</title>
        <authorList>
            <person name="Restrepo-Cordoba M."/>
            <person name="Halmillawewa A.P."/>
            <person name="Perry B."/>
            <person name="Hynes M.F."/>
            <person name="Yost C.K."/>
        </authorList>
    </citation>
    <scope>NUCLEOTIDE SEQUENCE [LARGE SCALE GENOMIC DNA]</scope>
</reference>
<organism evidence="1 2">
    <name type="scientific">Rhizobium phage vB_RleM_P10VF</name>
    <dbReference type="NCBI Taxonomy" id="1527770"/>
    <lineage>
        <taxon>Viruses</taxon>
        <taxon>Duplodnaviria</taxon>
        <taxon>Heunggongvirae</taxon>
        <taxon>Uroviricota</taxon>
        <taxon>Caudoviricetes</taxon>
        <taxon>Pootjesviridae</taxon>
        <taxon>Innesvirus</taxon>
        <taxon>Innesvirus P10VF</taxon>
    </lineage>
</organism>
<dbReference type="EMBL" id="KM199770">
    <property type="protein sequence ID" value="AIK68321.1"/>
    <property type="molecule type" value="Genomic_DNA"/>
</dbReference>
<evidence type="ECO:0000313" key="2">
    <source>
        <dbReference type="Proteomes" id="UP000204140"/>
    </source>
</evidence>
<gene>
    <name evidence="1" type="ORF">P10VF_108</name>
</gene>
<protein>
    <submittedName>
        <fullName evidence="1">Uncharacterized protein</fullName>
    </submittedName>
</protein>
<proteinExistence type="predicted"/>
<dbReference type="RefSeq" id="YP_009099847.1">
    <property type="nucleotide sequence ID" value="NC_025429.1"/>
</dbReference>
<accession>A0A076YQ62</accession>
<sequence>MRIFEFDVINVKKLARNLIDYEFNFEVDFTKNVVRIHIIETTPELQSSAINQMYTFLVDHYDPRITLSDVIDSEIFPVKK</sequence>
<dbReference type="GeneID" id="22109657"/>
<dbReference type="KEGG" id="vg:22109657"/>
<name>A0A076YQ62_9CAUD</name>
<keyword evidence="2" id="KW-1185">Reference proteome</keyword>
<dbReference type="Proteomes" id="UP000204140">
    <property type="component" value="Segment"/>
</dbReference>
<evidence type="ECO:0000313" key="1">
    <source>
        <dbReference type="EMBL" id="AIK68321.1"/>
    </source>
</evidence>